<evidence type="ECO:0000313" key="3">
    <source>
        <dbReference type="Proteomes" id="UP001164965"/>
    </source>
</evidence>
<dbReference type="RefSeq" id="WP_265381856.1">
    <property type="nucleotide sequence ID" value="NZ_CP110615.1"/>
</dbReference>
<sequence>MMRKLTAVSTMGVVDYRSDKERTARSTRLTKRAAKSQAKSLKEIAKQGRA</sequence>
<keyword evidence="3" id="KW-1185">Reference proteome</keyword>
<evidence type="ECO:0000256" key="1">
    <source>
        <dbReference type="SAM" id="MobiDB-lite"/>
    </source>
</evidence>
<reference evidence="2" key="1">
    <citation type="submission" date="2022-10" db="EMBL/GenBank/DDBJ databases">
        <title>Rhodococcus sp.75.</title>
        <authorList>
            <person name="Sun M."/>
        </authorList>
    </citation>
    <scope>NUCLEOTIDE SEQUENCE</scope>
    <source>
        <strain evidence="2">75</strain>
    </source>
</reference>
<evidence type="ECO:0000313" key="2">
    <source>
        <dbReference type="EMBL" id="UZJ23748.1"/>
    </source>
</evidence>
<dbReference type="Proteomes" id="UP001164965">
    <property type="component" value="Chromosome"/>
</dbReference>
<dbReference type="EMBL" id="CP110615">
    <property type="protein sequence ID" value="UZJ23748.1"/>
    <property type="molecule type" value="Genomic_DNA"/>
</dbReference>
<protein>
    <submittedName>
        <fullName evidence="2">Uncharacterized protein</fullName>
    </submittedName>
</protein>
<name>A0ABY6NWS5_9NOCA</name>
<feature type="region of interest" description="Disordered" evidence="1">
    <location>
        <begin position="19"/>
        <end position="50"/>
    </location>
</feature>
<proteinExistence type="predicted"/>
<organism evidence="2 3">
    <name type="scientific">Rhodococcus antarcticus</name>
    <dbReference type="NCBI Taxonomy" id="2987751"/>
    <lineage>
        <taxon>Bacteria</taxon>
        <taxon>Bacillati</taxon>
        <taxon>Actinomycetota</taxon>
        <taxon>Actinomycetes</taxon>
        <taxon>Mycobacteriales</taxon>
        <taxon>Nocardiaceae</taxon>
        <taxon>Rhodococcus</taxon>
    </lineage>
</organism>
<feature type="compositionally biased region" description="Basic and acidic residues" evidence="1">
    <location>
        <begin position="40"/>
        <end position="50"/>
    </location>
</feature>
<gene>
    <name evidence="2" type="ORF">RHODO2019_11075</name>
</gene>
<accession>A0ABY6NWS5</accession>